<feature type="compositionally biased region" description="Basic and acidic residues" evidence="1">
    <location>
        <begin position="149"/>
        <end position="166"/>
    </location>
</feature>
<keyword evidence="2" id="KW-1133">Transmembrane helix</keyword>
<name>A0A0F7UTL3_TOXGV</name>
<evidence type="ECO:0000256" key="2">
    <source>
        <dbReference type="SAM" id="Phobius"/>
    </source>
</evidence>
<evidence type="ECO:0000256" key="1">
    <source>
        <dbReference type="SAM" id="MobiDB-lite"/>
    </source>
</evidence>
<protein>
    <submittedName>
        <fullName evidence="3">Uncharacterized protein</fullName>
    </submittedName>
</protein>
<gene>
    <name evidence="3" type="ORF">BN1205_038647</name>
</gene>
<sequence length="435" mass="47596">MAASRRLLGGRSLVASSSSLASFAASSDGPVPSRRPASYLSAAFSGENVSPSMLDKKRRMQSVQSFASRATLRPPSSSKAGLGERETRRRDAAEGEEETHVGLAASLRRDADRRGDKKAREREVRGGDPAEARKSLQKGSKQNLQVVPLRERLAKDRTGGAVETRRRGSVSAPAAAPEETGGDRGDSSHSLSREERGDRGDGGQPTAGREKVREEPRNRGGRWRQRSSGSGREEVTTEAGQREERSARERRRREGEDAHSDRERTEKLSPRHSDTRGEEGDAEEEERVTRRRRTVIREATKTAKEGFLLSRDSLISKVTDSGYEVSPGTTCTPLTVEKEFMGGVISLSAGASFGPVNTQEGLTVRLRRKNFCLCVSLLLEPSVLTVSQFPSPFPSVSLFSFFIFSSPLSQFLAFFRGCLFLPSPCFSVFLLSVSV</sequence>
<reference evidence="3" key="1">
    <citation type="journal article" date="2015" name="PLoS ONE">
        <title>Comprehensive Evaluation of Toxoplasma gondii VEG and Neospora caninum LIV Genomes with Tachyzoite Stage Transcriptome and Proteome Defines Novel Transcript Features.</title>
        <authorList>
            <person name="Ramaprasad A."/>
            <person name="Mourier T."/>
            <person name="Naeem R."/>
            <person name="Malas T.B."/>
            <person name="Moussa E."/>
            <person name="Panigrahi A."/>
            <person name="Vermont S.J."/>
            <person name="Otto T.D."/>
            <person name="Wastling J."/>
            <person name="Pain A."/>
        </authorList>
    </citation>
    <scope>NUCLEOTIDE SEQUENCE</scope>
    <source>
        <strain evidence="3">VEG</strain>
    </source>
</reference>
<feature type="compositionally biased region" description="Basic and acidic residues" evidence="1">
    <location>
        <begin position="82"/>
        <end position="93"/>
    </location>
</feature>
<feature type="compositionally biased region" description="Basic and acidic residues" evidence="1">
    <location>
        <begin position="107"/>
        <end position="134"/>
    </location>
</feature>
<feature type="compositionally biased region" description="Basic and acidic residues" evidence="1">
    <location>
        <begin position="208"/>
        <end position="218"/>
    </location>
</feature>
<feature type="compositionally biased region" description="Basic and acidic residues" evidence="1">
    <location>
        <begin position="231"/>
        <end position="279"/>
    </location>
</feature>
<feature type="compositionally biased region" description="Basic and acidic residues" evidence="1">
    <location>
        <begin position="181"/>
        <end position="201"/>
    </location>
</feature>
<organism evidence="3">
    <name type="scientific">Toxoplasma gondii (strain ATCC 50861 / VEG)</name>
    <dbReference type="NCBI Taxonomy" id="432359"/>
    <lineage>
        <taxon>Eukaryota</taxon>
        <taxon>Sar</taxon>
        <taxon>Alveolata</taxon>
        <taxon>Apicomplexa</taxon>
        <taxon>Conoidasida</taxon>
        <taxon>Coccidia</taxon>
        <taxon>Eucoccidiorida</taxon>
        <taxon>Eimeriorina</taxon>
        <taxon>Sarcocystidae</taxon>
        <taxon>Toxoplasma</taxon>
    </lineage>
</organism>
<feature type="region of interest" description="Disordered" evidence="1">
    <location>
        <begin position="45"/>
        <end position="290"/>
    </location>
</feature>
<keyword evidence="2" id="KW-0812">Transmembrane</keyword>
<dbReference type="EMBL" id="LN714490">
    <property type="protein sequence ID" value="CEL71786.1"/>
    <property type="molecule type" value="Genomic_DNA"/>
</dbReference>
<dbReference type="AlphaFoldDB" id="A0A0F7UTL3"/>
<feature type="compositionally biased region" description="Polar residues" evidence="1">
    <location>
        <begin position="61"/>
        <end position="79"/>
    </location>
</feature>
<accession>A0A0F7UTL3</accession>
<feature type="transmembrane region" description="Helical" evidence="2">
    <location>
        <begin position="411"/>
        <end position="433"/>
    </location>
</feature>
<keyword evidence="2" id="KW-0472">Membrane</keyword>
<proteinExistence type="predicted"/>
<evidence type="ECO:0000313" key="3">
    <source>
        <dbReference type="EMBL" id="CEL71786.1"/>
    </source>
</evidence>